<keyword evidence="7" id="KW-1185">Reference proteome</keyword>
<keyword evidence="1 4" id="KW-0378">Hydrolase</keyword>
<proteinExistence type="predicted"/>
<gene>
    <name evidence="6" type="ORF">STSP2_00826</name>
</gene>
<dbReference type="InterPro" id="IPR002641">
    <property type="entry name" value="PNPLA_dom"/>
</dbReference>
<dbReference type="PANTHER" id="PTHR14226">
    <property type="entry name" value="NEUROPATHY TARGET ESTERASE/SWISS CHEESE D.MELANOGASTER"/>
    <property type="match status" value="1"/>
</dbReference>
<evidence type="ECO:0000256" key="3">
    <source>
        <dbReference type="ARBA" id="ARBA00023098"/>
    </source>
</evidence>
<evidence type="ECO:0000256" key="4">
    <source>
        <dbReference type="PROSITE-ProRule" id="PRU01161"/>
    </source>
</evidence>
<feature type="domain" description="PNPLA" evidence="5">
    <location>
        <begin position="71"/>
        <end position="271"/>
    </location>
</feature>
<dbReference type="PROSITE" id="PS51257">
    <property type="entry name" value="PROKAR_LIPOPROTEIN"/>
    <property type="match status" value="1"/>
</dbReference>
<evidence type="ECO:0000256" key="1">
    <source>
        <dbReference type="ARBA" id="ARBA00022801"/>
    </source>
</evidence>
<keyword evidence="2 4" id="KW-0442">Lipid degradation</keyword>
<dbReference type="Gene3D" id="3.40.1090.10">
    <property type="entry name" value="Cytosolic phospholipase A2 catalytic domain"/>
    <property type="match status" value="1"/>
</dbReference>
<dbReference type="Proteomes" id="UP000189674">
    <property type="component" value="Chromosome"/>
</dbReference>
<dbReference type="RefSeq" id="WP_146660065.1">
    <property type="nucleotide sequence ID" value="NZ_CP019791.1"/>
</dbReference>
<feature type="short sequence motif" description="GXSXG" evidence="4">
    <location>
        <begin position="104"/>
        <end position="108"/>
    </location>
</feature>
<dbReference type="KEGG" id="alus:STSP2_00826"/>
<dbReference type="GO" id="GO:0016787">
    <property type="term" value="F:hydrolase activity"/>
    <property type="evidence" value="ECO:0007669"/>
    <property type="project" value="UniProtKB-UniRule"/>
</dbReference>
<dbReference type="InterPro" id="IPR016035">
    <property type="entry name" value="Acyl_Trfase/lysoPLipase"/>
</dbReference>
<evidence type="ECO:0000313" key="7">
    <source>
        <dbReference type="Proteomes" id="UP000189674"/>
    </source>
</evidence>
<evidence type="ECO:0000259" key="5">
    <source>
        <dbReference type="PROSITE" id="PS51635"/>
    </source>
</evidence>
<organism evidence="6 7">
    <name type="scientific">Anaerohalosphaera lusitana</name>
    <dbReference type="NCBI Taxonomy" id="1936003"/>
    <lineage>
        <taxon>Bacteria</taxon>
        <taxon>Pseudomonadati</taxon>
        <taxon>Planctomycetota</taxon>
        <taxon>Phycisphaerae</taxon>
        <taxon>Sedimentisphaerales</taxon>
        <taxon>Anaerohalosphaeraceae</taxon>
        <taxon>Anaerohalosphaera</taxon>
    </lineage>
</organism>
<evidence type="ECO:0000313" key="6">
    <source>
        <dbReference type="EMBL" id="AQT67678.1"/>
    </source>
</evidence>
<dbReference type="OrthoDB" id="213032at2"/>
<feature type="active site" description="Proton acceptor" evidence="4">
    <location>
        <position position="255"/>
    </location>
</feature>
<keyword evidence="3 4" id="KW-0443">Lipid metabolism</keyword>
<protein>
    <submittedName>
        <fullName evidence="6">Patatin</fullName>
    </submittedName>
</protein>
<dbReference type="GO" id="GO:0016042">
    <property type="term" value="P:lipid catabolic process"/>
    <property type="evidence" value="ECO:0007669"/>
    <property type="project" value="UniProtKB-UniRule"/>
</dbReference>
<sequence length="392" mass="43251" precursor="true">MTSFKPRTVSISVIILLITTIAGCARSRSPLPVDRVADGQIPGFNAIRYWEAQHKPPINPNSKYSSGCNILALSGGGSKGAFGAGYLNGWSDTGTRPQFNIVTGISTGALIAPLAFLGPEYDEELAISYTTVETKDILRARGLLGNGILPLLFSESYATTKPLQRMIDGLLTPEVFRAIAAEHAKGRRLYIGTTNIDAQRMMVWDMGAIASSDHPDARKLFEKVMLASASIPGAFPPVLFEVQIDGKLYDEMHVDGGVITGVIGYGSSLQKGLDTNAACNLYVIKNGKLDVEHAQVKRKALPIMKRSIATIMKAQAWSSMIRLRNIAKQDNVTFRYISLPENFEQKGEEMFDPKDMKRMYDLGYSIATSDKPWQKEVPLFKEDEKWLWTPPR</sequence>
<feature type="active site" description="Nucleophile" evidence="4">
    <location>
        <position position="106"/>
    </location>
</feature>
<dbReference type="EMBL" id="CP019791">
    <property type="protein sequence ID" value="AQT67678.1"/>
    <property type="molecule type" value="Genomic_DNA"/>
</dbReference>
<reference evidence="7" key="1">
    <citation type="submission" date="2017-02" db="EMBL/GenBank/DDBJ databases">
        <title>Comparative genomics and description of representatives of a novel lineage of planctomycetes thriving in anoxic sediments.</title>
        <authorList>
            <person name="Spring S."/>
            <person name="Bunk B."/>
            <person name="Sproer C."/>
        </authorList>
    </citation>
    <scope>NUCLEOTIDE SEQUENCE [LARGE SCALE GENOMIC DNA]</scope>
    <source>
        <strain evidence="7">ST-NAGAB-D1</strain>
    </source>
</reference>
<feature type="short sequence motif" description="DGA/G" evidence="4">
    <location>
        <begin position="255"/>
        <end position="257"/>
    </location>
</feature>
<dbReference type="STRING" id="1936003.STSP2_00826"/>
<feature type="short sequence motif" description="GXGXXG" evidence="4">
    <location>
        <begin position="75"/>
        <end position="80"/>
    </location>
</feature>
<dbReference type="PANTHER" id="PTHR14226:SF74">
    <property type="entry name" value="BLR4684 PROTEIN"/>
    <property type="match status" value="1"/>
</dbReference>
<name>A0A1U9NIV7_9BACT</name>
<dbReference type="InterPro" id="IPR050301">
    <property type="entry name" value="NTE"/>
</dbReference>
<dbReference type="AlphaFoldDB" id="A0A1U9NIV7"/>
<dbReference type="SUPFAM" id="SSF52151">
    <property type="entry name" value="FabD/lysophospholipase-like"/>
    <property type="match status" value="1"/>
</dbReference>
<evidence type="ECO:0000256" key="2">
    <source>
        <dbReference type="ARBA" id="ARBA00022963"/>
    </source>
</evidence>
<dbReference type="Pfam" id="PF01734">
    <property type="entry name" value="Patatin"/>
    <property type="match status" value="1"/>
</dbReference>
<dbReference type="PROSITE" id="PS51635">
    <property type="entry name" value="PNPLA"/>
    <property type="match status" value="1"/>
</dbReference>
<accession>A0A1U9NIV7</accession>